<sequence length="410" mass="47233">MVMQSSLTTNKNYNQEAVDLARKISLLTRERHAKWLVSLKYLLDQSDVDGVLSRQGEFCDSVILHKKERITDNQRLLLECESSRVKERRQAIEERQKIHSFVVDDVAAYAQEQIFEKLASSPIKKIFNRFPDFSHFMSIAYSPSLNYTKLSVLTTNDTQLKSEVIELANNPKFCDRIGKSPRNLQDPKVAIGTLGIENSALLFPILMARRLLRWQDKPTKNIAPKLWQYLILTANVTRLRLEQGNVKNPEQGVLLGVLRTTSHFAVINHFTQMYEDALVDKMRYYRENNMREEYYACADVTPNLSIIPKLITSLEKTITQKLIDSLEWTPFNIHMKTALQEDLDEVPILERSEAGVALAQAQAYAIYDGLERSNVFVEKHKPFWFANVQMSAESIQQIRKKHPGKVELSS</sequence>
<dbReference type="Gene3D" id="1.10.3210.10">
    <property type="entry name" value="Hypothetical protein af1432"/>
    <property type="match status" value="1"/>
</dbReference>
<gene>
    <name evidence="2" type="ORF">ELS82_17975</name>
</gene>
<reference evidence="2 3" key="1">
    <citation type="submission" date="2019-01" db="EMBL/GenBank/DDBJ databases">
        <title>Vibrio BEI176 sp. nov, a marine bacterium isolated from China: eastern marignal seas.</title>
        <authorList>
            <person name="Li B."/>
        </authorList>
    </citation>
    <scope>NUCLEOTIDE SEQUENCE [LARGE SCALE GENOMIC DNA]</scope>
    <source>
        <strain evidence="2 3">BEI176</strain>
    </source>
</reference>
<dbReference type="Pfam" id="PF08668">
    <property type="entry name" value="HDOD"/>
    <property type="match status" value="1"/>
</dbReference>
<proteinExistence type="predicted"/>
<evidence type="ECO:0000313" key="3">
    <source>
        <dbReference type="Proteomes" id="UP000297753"/>
    </source>
</evidence>
<keyword evidence="3" id="KW-1185">Reference proteome</keyword>
<comment type="caution">
    <text evidence="2">The sequence shown here is derived from an EMBL/GenBank/DDBJ whole genome shotgun (WGS) entry which is preliminary data.</text>
</comment>
<accession>A0A4Y8WBH0</accession>
<dbReference type="OrthoDB" id="5808839at2"/>
<dbReference type="Proteomes" id="UP000297753">
    <property type="component" value="Unassembled WGS sequence"/>
</dbReference>
<dbReference type="SUPFAM" id="SSF109604">
    <property type="entry name" value="HD-domain/PDEase-like"/>
    <property type="match status" value="1"/>
</dbReference>
<protein>
    <submittedName>
        <fullName evidence="2">HDOD domain-containing protein</fullName>
    </submittedName>
</protein>
<feature type="domain" description="HDOD" evidence="1">
    <location>
        <begin position="137"/>
        <end position="280"/>
    </location>
</feature>
<dbReference type="InterPro" id="IPR013976">
    <property type="entry name" value="HDOD"/>
</dbReference>
<dbReference type="RefSeq" id="WP_134836721.1">
    <property type="nucleotide sequence ID" value="NZ_SATR01000032.1"/>
</dbReference>
<evidence type="ECO:0000259" key="1">
    <source>
        <dbReference type="Pfam" id="PF08668"/>
    </source>
</evidence>
<dbReference type="EMBL" id="SATR01000032">
    <property type="protein sequence ID" value="TFH90252.1"/>
    <property type="molecule type" value="Genomic_DNA"/>
</dbReference>
<evidence type="ECO:0000313" key="2">
    <source>
        <dbReference type="EMBL" id="TFH90252.1"/>
    </source>
</evidence>
<dbReference type="AlphaFoldDB" id="A0A4Y8WBH0"/>
<name>A0A4Y8WBH0_9VIBR</name>
<organism evidence="2 3">
    <name type="scientific">Vibrio ouci</name>
    <dbReference type="NCBI Taxonomy" id="2499078"/>
    <lineage>
        <taxon>Bacteria</taxon>
        <taxon>Pseudomonadati</taxon>
        <taxon>Pseudomonadota</taxon>
        <taxon>Gammaproteobacteria</taxon>
        <taxon>Vibrionales</taxon>
        <taxon>Vibrionaceae</taxon>
        <taxon>Vibrio</taxon>
    </lineage>
</organism>